<dbReference type="EMBL" id="JADGJD010002321">
    <property type="protein sequence ID" value="KAJ3033232.1"/>
    <property type="molecule type" value="Genomic_DNA"/>
</dbReference>
<feature type="domain" description="CFA20" evidence="1">
    <location>
        <begin position="1"/>
        <end position="169"/>
    </location>
</feature>
<protein>
    <recommendedName>
        <fullName evidence="1">CFA20 domain-containing protein</fullName>
    </recommendedName>
</protein>
<dbReference type="InterPro" id="IPR007714">
    <property type="entry name" value="CFA20_dom"/>
</dbReference>
<dbReference type="PANTHER" id="PTHR12458">
    <property type="entry name" value="ORF PROTEIN"/>
    <property type="match status" value="1"/>
</dbReference>
<evidence type="ECO:0000313" key="3">
    <source>
        <dbReference type="Proteomes" id="UP001212841"/>
    </source>
</evidence>
<sequence>MFKTDFQGGPAFEIFSSQGSGTPILNWKLTSKSFIKRVYEKDLKGFCYHCEKLGKFSLPKDDKQSVYLIQPYLVFQIFLPAREHLSIELCISDLNHNHRRFFASTASKDVKITALHVTLPLTVVKRGVWLNLCFDLSSLVSDTFRGQSFRCLTNVHLAGTFRLRKIFTLRNRPPDTTGDDLGETAYGYVESLPRTLQFPQGLEYLTQVINVARIGGVQEDSNQ</sequence>
<accession>A0AAD5S889</accession>
<name>A0AAD5S889_9FUNG</name>
<reference evidence="2" key="1">
    <citation type="submission" date="2020-05" db="EMBL/GenBank/DDBJ databases">
        <title>Phylogenomic resolution of chytrid fungi.</title>
        <authorList>
            <person name="Stajich J.E."/>
            <person name="Amses K."/>
            <person name="Simmons R."/>
            <person name="Seto K."/>
            <person name="Myers J."/>
            <person name="Bonds A."/>
            <person name="Quandt C.A."/>
            <person name="Barry K."/>
            <person name="Liu P."/>
            <person name="Grigoriev I."/>
            <person name="Longcore J.E."/>
            <person name="James T.Y."/>
        </authorList>
    </citation>
    <scope>NUCLEOTIDE SEQUENCE</scope>
    <source>
        <strain evidence="2">JEL0318</strain>
    </source>
</reference>
<keyword evidence="3" id="KW-1185">Reference proteome</keyword>
<gene>
    <name evidence="2" type="ORF">HK097_004931</name>
</gene>
<dbReference type="Pfam" id="PF05018">
    <property type="entry name" value="CFA20_dom"/>
    <property type="match status" value="1"/>
</dbReference>
<proteinExistence type="predicted"/>
<evidence type="ECO:0000313" key="2">
    <source>
        <dbReference type="EMBL" id="KAJ3033232.1"/>
    </source>
</evidence>
<dbReference type="InterPro" id="IPR040441">
    <property type="entry name" value="CFA20/CFAP20DC"/>
</dbReference>
<comment type="caution">
    <text evidence="2">The sequence shown here is derived from an EMBL/GenBank/DDBJ whole genome shotgun (WGS) entry which is preliminary data.</text>
</comment>
<evidence type="ECO:0000259" key="1">
    <source>
        <dbReference type="Pfam" id="PF05018"/>
    </source>
</evidence>
<dbReference type="Proteomes" id="UP001212841">
    <property type="component" value="Unassembled WGS sequence"/>
</dbReference>
<organism evidence="2 3">
    <name type="scientific">Rhizophlyctis rosea</name>
    <dbReference type="NCBI Taxonomy" id="64517"/>
    <lineage>
        <taxon>Eukaryota</taxon>
        <taxon>Fungi</taxon>
        <taxon>Fungi incertae sedis</taxon>
        <taxon>Chytridiomycota</taxon>
        <taxon>Chytridiomycota incertae sedis</taxon>
        <taxon>Chytridiomycetes</taxon>
        <taxon>Rhizophlyctidales</taxon>
        <taxon>Rhizophlyctidaceae</taxon>
        <taxon>Rhizophlyctis</taxon>
    </lineage>
</organism>
<feature type="non-terminal residue" evidence="2">
    <location>
        <position position="223"/>
    </location>
</feature>
<dbReference type="AlphaFoldDB" id="A0AAD5S889"/>